<feature type="domain" description="HD-GYP" evidence="1">
    <location>
        <begin position="101"/>
        <end position="297"/>
    </location>
</feature>
<dbReference type="SUPFAM" id="SSF109604">
    <property type="entry name" value="HD-domain/PDEase-like"/>
    <property type="match status" value="1"/>
</dbReference>
<protein>
    <recommendedName>
        <fullName evidence="1">HD-GYP domain-containing protein</fullName>
    </recommendedName>
</protein>
<dbReference type="Pfam" id="PF13487">
    <property type="entry name" value="HD_5"/>
    <property type="match status" value="1"/>
</dbReference>
<comment type="caution">
    <text evidence="2">The sequence shown here is derived from an EMBL/GenBank/DDBJ whole genome shotgun (WGS) entry which is preliminary data.</text>
</comment>
<name>A0A0W1AYX2_9BACL</name>
<dbReference type="NCBIfam" id="TIGR00277">
    <property type="entry name" value="HDIG"/>
    <property type="match status" value="1"/>
</dbReference>
<dbReference type="Gene3D" id="1.10.3210.10">
    <property type="entry name" value="Hypothetical protein af1432"/>
    <property type="match status" value="1"/>
</dbReference>
<dbReference type="PANTHER" id="PTHR43155">
    <property type="entry name" value="CYCLIC DI-GMP PHOSPHODIESTERASE PA4108-RELATED"/>
    <property type="match status" value="1"/>
</dbReference>
<evidence type="ECO:0000313" key="2">
    <source>
        <dbReference type="EMBL" id="KTD86436.1"/>
    </source>
</evidence>
<dbReference type="EMBL" id="LCZJ02000019">
    <property type="protein sequence ID" value="KTD86436.1"/>
    <property type="molecule type" value="Genomic_DNA"/>
</dbReference>
<reference evidence="2 3" key="1">
    <citation type="journal article" date="2015" name="Int. Biodeterior. Biodegradation">
        <title>Physiological and genetic screening methods for the isolation of methyl tert-butyl ether-degrading bacteria for bioremediation purposes.</title>
        <authorList>
            <person name="Guisado I.M."/>
            <person name="Purswani J."/>
            <person name="Gonzalez Lopez J."/>
            <person name="Pozo C."/>
        </authorList>
    </citation>
    <scope>NUCLEOTIDE SEQUENCE [LARGE SCALE GENOMIC DNA]</scope>
    <source>
        <strain evidence="2 3">SH7</strain>
    </source>
</reference>
<keyword evidence="3" id="KW-1185">Reference proteome</keyword>
<dbReference type="RefSeq" id="WP_060623335.1">
    <property type="nucleotide sequence ID" value="NZ_LCZJ02000019.1"/>
</dbReference>
<dbReference type="InterPro" id="IPR006675">
    <property type="entry name" value="HDIG_dom"/>
</dbReference>
<organism evidence="2 3">
    <name type="scientific">Paenibacillus etheri</name>
    <dbReference type="NCBI Taxonomy" id="1306852"/>
    <lineage>
        <taxon>Bacteria</taxon>
        <taxon>Bacillati</taxon>
        <taxon>Bacillota</taxon>
        <taxon>Bacilli</taxon>
        <taxon>Bacillales</taxon>
        <taxon>Paenibacillaceae</taxon>
        <taxon>Paenibacillus</taxon>
    </lineage>
</organism>
<accession>A0A0W1AYX2</accession>
<sequence length="340" mass="38676">MDKVMESFIGKQLVANLFNDKGVFVLPALTLLSAEHIRLINQHKITLESHDVVQLDSAEFFQLAIDDCTAAIENIFEQIRHNKNKRIPMLEVRNEVIPFIQQVSEKNDFYGVLAALQSKDDYTYRHNVAVGILSTLLGKWLKLKPEDLSMLTIAATLHDIGKMRIPDELLTRPGPLTAEEYQLMKKHTTYGYEMIRDTIGTNHLQALVALQHHERMDGSGYPFGVLGNRITDFSKIVAVADVFHAMTSDRFYRKASPLYEVLLQMEESVFGKLDPYICRVFINKLMQSMIGNEVELTDGRTGKIIMILATDPLRPLVNIDDDFIDLSKHRSIGIVRVIPH</sequence>
<dbReference type="OrthoDB" id="9759601at2"/>
<dbReference type="AlphaFoldDB" id="A0A0W1AYX2"/>
<dbReference type="CDD" id="cd00077">
    <property type="entry name" value="HDc"/>
    <property type="match status" value="1"/>
</dbReference>
<gene>
    <name evidence="2" type="ORF">UQ64_13220</name>
</gene>
<dbReference type="Proteomes" id="UP000054709">
    <property type="component" value="Unassembled WGS sequence"/>
</dbReference>
<dbReference type="SMART" id="SM00471">
    <property type="entry name" value="HDc"/>
    <property type="match status" value="1"/>
</dbReference>
<dbReference type="InterPro" id="IPR003607">
    <property type="entry name" value="HD/PDEase_dom"/>
</dbReference>
<evidence type="ECO:0000259" key="1">
    <source>
        <dbReference type="PROSITE" id="PS51832"/>
    </source>
</evidence>
<proteinExistence type="predicted"/>
<dbReference type="PROSITE" id="PS51832">
    <property type="entry name" value="HD_GYP"/>
    <property type="match status" value="1"/>
</dbReference>
<dbReference type="InterPro" id="IPR037522">
    <property type="entry name" value="HD_GYP_dom"/>
</dbReference>
<dbReference type="PANTHER" id="PTHR43155:SF2">
    <property type="entry name" value="CYCLIC DI-GMP PHOSPHODIESTERASE PA4108"/>
    <property type="match status" value="1"/>
</dbReference>
<evidence type="ECO:0000313" key="3">
    <source>
        <dbReference type="Proteomes" id="UP000054709"/>
    </source>
</evidence>